<dbReference type="OrthoDB" id="5331891at2759"/>
<keyword evidence="1" id="KW-1133">Transmembrane helix</keyword>
<gene>
    <name evidence="3" type="ORF">AOQ84DRAFT_375136</name>
</gene>
<feature type="transmembrane region" description="Helical" evidence="1">
    <location>
        <begin position="6"/>
        <end position="28"/>
    </location>
</feature>
<dbReference type="InterPro" id="IPR056002">
    <property type="entry name" value="DUF7580"/>
</dbReference>
<keyword evidence="1" id="KW-0812">Transmembrane</keyword>
<dbReference type="Pfam" id="PF24476">
    <property type="entry name" value="DUF7580"/>
    <property type="match status" value="1"/>
</dbReference>
<sequence length="513" mass="57800">MPTGIEVAGLVLGIVGAYPAILSVLDIYTTALESRSVYLEQKIQALKLSLNVQAVLFENSCAILLGERDISDLRSDNPDWKRIQDTLKSRFTDQVQWETFCGLLKSLHRTWEDPEAQEQEMSFLERAETILSRLKFTASNTERCFLLNKLKEENQALRLLTKTCQQTIRDQHHQTQANVTTFIFKEFRTTAVGFCKTVAESLNCGCHASHRANLKLEAFPNVLGASDTSSIPPLDLTVESKQPTGIITCHANWRVLALEKSSASIPVVEIRDLCLALRSDSSSGYLSQDNSYVLRRPQGTEGSYHIEILPSPTLPPGRFKSLKDVISSDTSYTCFPYYFFERDKLYLAVVLTCCVLGLHTSPWLPDDWSSNDILFESDRGDTVHAALKKPHLTAILSSRMVEESPALFPIVGIRNRSLYALGMVVLEILMGKPLNSKKVEGERDEYETAWRIEQEICGRELPLWKTVVGRCLHCPFEEDELDLAKEPFAQRIQTDILFPLVDALRRLGGPIRS</sequence>
<dbReference type="EMBL" id="KV749296">
    <property type="protein sequence ID" value="OCL10195.1"/>
    <property type="molecule type" value="Genomic_DNA"/>
</dbReference>
<evidence type="ECO:0000259" key="2">
    <source>
        <dbReference type="Pfam" id="PF24476"/>
    </source>
</evidence>
<dbReference type="PANTHER" id="PTHR35186">
    <property type="entry name" value="ANK_REP_REGION DOMAIN-CONTAINING PROTEIN"/>
    <property type="match status" value="1"/>
</dbReference>
<feature type="domain" description="DUF7580" evidence="2">
    <location>
        <begin position="185"/>
        <end position="505"/>
    </location>
</feature>
<protein>
    <recommendedName>
        <fullName evidence="2">DUF7580 domain-containing protein</fullName>
    </recommendedName>
</protein>
<dbReference type="Proteomes" id="UP000250140">
    <property type="component" value="Unassembled WGS sequence"/>
</dbReference>
<evidence type="ECO:0000313" key="3">
    <source>
        <dbReference type="EMBL" id="OCL10195.1"/>
    </source>
</evidence>
<evidence type="ECO:0000256" key="1">
    <source>
        <dbReference type="SAM" id="Phobius"/>
    </source>
</evidence>
<reference evidence="3 4" key="1">
    <citation type="journal article" date="2016" name="Nat. Commun.">
        <title>Ectomycorrhizal ecology is imprinted in the genome of the dominant symbiotic fungus Cenococcum geophilum.</title>
        <authorList>
            <consortium name="DOE Joint Genome Institute"/>
            <person name="Peter M."/>
            <person name="Kohler A."/>
            <person name="Ohm R.A."/>
            <person name="Kuo A."/>
            <person name="Krutzmann J."/>
            <person name="Morin E."/>
            <person name="Arend M."/>
            <person name="Barry K.W."/>
            <person name="Binder M."/>
            <person name="Choi C."/>
            <person name="Clum A."/>
            <person name="Copeland A."/>
            <person name="Grisel N."/>
            <person name="Haridas S."/>
            <person name="Kipfer T."/>
            <person name="LaButti K."/>
            <person name="Lindquist E."/>
            <person name="Lipzen A."/>
            <person name="Maire R."/>
            <person name="Meier B."/>
            <person name="Mihaltcheva S."/>
            <person name="Molinier V."/>
            <person name="Murat C."/>
            <person name="Poggeler S."/>
            <person name="Quandt C.A."/>
            <person name="Sperisen C."/>
            <person name="Tritt A."/>
            <person name="Tisserant E."/>
            <person name="Crous P.W."/>
            <person name="Henrissat B."/>
            <person name="Nehls U."/>
            <person name="Egli S."/>
            <person name="Spatafora J.W."/>
            <person name="Grigoriev I.V."/>
            <person name="Martin F.M."/>
        </authorList>
    </citation>
    <scope>NUCLEOTIDE SEQUENCE [LARGE SCALE GENOMIC DNA]</scope>
    <source>
        <strain evidence="3 4">CBS 207.34</strain>
    </source>
</reference>
<organism evidence="3 4">
    <name type="scientific">Glonium stellatum</name>
    <dbReference type="NCBI Taxonomy" id="574774"/>
    <lineage>
        <taxon>Eukaryota</taxon>
        <taxon>Fungi</taxon>
        <taxon>Dikarya</taxon>
        <taxon>Ascomycota</taxon>
        <taxon>Pezizomycotina</taxon>
        <taxon>Dothideomycetes</taxon>
        <taxon>Pleosporomycetidae</taxon>
        <taxon>Gloniales</taxon>
        <taxon>Gloniaceae</taxon>
        <taxon>Glonium</taxon>
    </lineage>
</organism>
<accession>A0A8E2F428</accession>
<dbReference type="PANTHER" id="PTHR35186:SF4">
    <property type="entry name" value="PRION-INHIBITION AND PROPAGATION HELO DOMAIN-CONTAINING PROTEIN"/>
    <property type="match status" value="1"/>
</dbReference>
<evidence type="ECO:0000313" key="4">
    <source>
        <dbReference type="Proteomes" id="UP000250140"/>
    </source>
</evidence>
<keyword evidence="1" id="KW-0472">Membrane</keyword>
<name>A0A8E2F428_9PEZI</name>
<dbReference type="AlphaFoldDB" id="A0A8E2F428"/>
<proteinExistence type="predicted"/>
<keyword evidence="4" id="KW-1185">Reference proteome</keyword>